<organism evidence="1 2">
    <name type="scientific">Aspergillus niger</name>
    <dbReference type="NCBI Taxonomy" id="5061"/>
    <lineage>
        <taxon>Eukaryota</taxon>
        <taxon>Fungi</taxon>
        <taxon>Dikarya</taxon>
        <taxon>Ascomycota</taxon>
        <taxon>Pezizomycotina</taxon>
        <taxon>Eurotiomycetes</taxon>
        <taxon>Eurotiomycetidae</taxon>
        <taxon>Eurotiales</taxon>
        <taxon>Aspergillaceae</taxon>
        <taxon>Aspergillus</taxon>
        <taxon>Aspergillus subgen. Circumdati</taxon>
    </lineage>
</organism>
<name>A0A505I5Z3_ASPNG</name>
<dbReference type="AlphaFoldDB" id="A0A505I5Z3"/>
<accession>A0A505I5Z3</accession>
<comment type="caution">
    <text evidence="1">The sequence shown here is derived from an EMBL/GenBank/DDBJ whole genome shotgun (WGS) entry which is preliminary data.</text>
</comment>
<protein>
    <submittedName>
        <fullName evidence="1">Uncharacterized protein</fullName>
    </submittedName>
</protein>
<gene>
    <name evidence="1" type="ORF">CAN33_0027750</name>
</gene>
<dbReference type="EMBL" id="NKJJ02000005">
    <property type="protein sequence ID" value="TPR07473.1"/>
    <property type="molecule type" value="Genomic_DNA"/>
</dbReference>
<reference evidence="2" key="1">
    <citation type="submission" date="2018-10" db="EMBL/GenBank/DDBJ databases">
        <title>FDA dAtabase for Regulatory Grade micrObial Sequences (FDA-ARGOS): Supporting development and validation of Infectious Disease Dx tests.</title>
        <authorList>
            <person name="Kerrigan L."/>
            <person name="Tallon L."/>
            <person name="Sadzewicz L."/>
            <person name="Sengamalay N."/>
            <person name="Ott S."/>
            <person name="Godinez A."/>
            <person name="Nagaraj S."/>
            <person name="Vavikolanu K."/>
            <person name="Nadendla S."/>
            <person name="George J."/>
            <person name="Sichtig H."/>
        </authorList>
    </citation>
    <scope>NUCLEOTIDE SEQUENCE [LARGE SCALE GENOMIC DNA]</scope>
    <source>
        <strain evidence="2">FDAARGOS_311</strain>
    </source>
</reference>
<sequence length="44" mass="5121">MAFVYRTPARVGRLLYEPKRSVAAWNNGAHADIERYLNDDARQQ</sequence>
<dbReference type="Proteomes" id="UP000197666">
    <property type="component" value="Unassembled WGS sequence"/>
</dbReference>
<evidence type="ECO:0000313" key="2">
    <source>
        <dbReference type="Proteomes" id="UP000197666"/>
    </source>
</evidence>
<proteinExistence type="predicted"/>
<evidence type="ECO:0000313" key="1">
    <source>
        <dbReference type="EMBL" id="TPR07473.1"/>
    </source>
</evidence>